<comment type="caution">
    <text evidence="5">The sequence shown here is derived from an EMBL/GenBank/DDBJ whole genome shotgun (WGS) entry which is preliminary data.</text>
</comment>
<keyword evidence="6" id="KW-1185">Reference proteome</keyword>
<dbReference type="InterPro" id="IPR050204">
    <property type="entry name" value="AraC_XylS_family_regulators"/>
</dbReference>
<keyword evidence="2" id="KW-0238">DNA-binding</keyword>
<evidence type="ECO:0000313" key="5">
    <source>
        <dbReference type="EMBL" id="MFC5907826.1"/>
    </source>
</evidence>
<dbReference type="EMBL" id="JBHSQJ010000044">
    <property type="protein sequence ID" value="MFC5907826.1"/>
    <property type="molecule type" value="Genomic_DNA"/>
</dbReference>
<feature type="domain" description="HTH araC/xylS-type" evidence="4">
    <location>
        <begin position="163"/>
        <end position="262"/>
    </location>
</feature>
<dbReference type="InterPro" id="IPR046532">
    <property type="entry name" value="DUF6597"/>
</dbReference>
<dbReference type="PANTHER" id="PTHR46796">
    <property type="entry name" value="HTH-TYPE TRANSCRIPTIONAL ACTIVATOR RHAS-RELATED"/>
    <property type="match status" value="1"/>
</dbReference>
<evidence type="ECO:0000313" key="6">
    <source>
        <dbReference type="Proteomes" id="UP001596174"/>
    </source>
</evidence>
<dbReference type="Proteomes" id="UP001596174">
    <property type="component" value="Unassembled WGS sequence"/>
</dbReference>
<keyword evidence="3" id="KW-0804">Transcription</keyword>
<dbReference type="SMART" id="SM00342">
    <property type="entry name" value="HTH_ARAC"/>
    <property type="match status" value="1"/>
</dbReference>
<evidence type="ECO:0000256" key="3">
    <source>
        <dbReference type="ARBA" id="ARBA00023163"/>
    </source>
</evidence>
<evidence type="ECO:0000256" key="1">
    <source>
        <dbReference type="ARBA" id="ARBA00023015"/>
    </source>
</evidence>
<sequence>MSSQTPRGVLRPRRAGDRFRLQLLDPGEELAPYVEYHWIVRWDMEGLPPYEQQVLSHPNVHLVFEQPQPLLYGVVRGVYTRRLSGRGQVHGVRFRPGGFRPFSPGPVQELSDRVLPAEEVFGHAAVELNAPLLACTDDQEMRARVEAFLRPLLPPVPDPQAAAAAAAVAAATADHRLVRVEQLAERQHVSVRTLQRLFAEYVGVSPKWVLRRARLQEAATRADQGAVDWTALAAELGYADQAHLVRDFSAVVGQPPARYAAGRSGCASGPPRSG</sequence>
<name>A0ABW1G1U6_9ACTN</name>
<dbReference type="Pfam" id="PF20240">
    <property type="entry name" value="DUF6597"/>
    <property type="match status" value="1"/>
</dbReference>
<dbReference type="Pfam" id="PF12833">
    <property type="entry name" value="HTH_18"/>
    <property type="match status" value="1"/>
</dbReference>
<keyword evidence="1" id="KW-0805">Transcription regulation</keyword>
<accession>A0ABW1G1U6</accession>
<reference evidence="6" key="1">
    <citation type="journal article" date="2019" name="Int. J. Syst. Evol. Microbiol.">
        <title>The Global Catalogue of Microorganisms (GCM) 10K type strain sequencing project: providing services to taxonomists for standard genome sequencing and annotation.</title>
        <authorList>
            <consortium name="The Broad Institute Genomics Platform"/>
            <consortium name="The Broad Institute Genome Sequencing Center for Infectious Disease"/>
            <person name="Wu L."/>
            <person name="Ma J."/>
        </authorList>
    </citation>
    <scope>NUCLEOTIDE SEQUENCE [LARGE SCALE GENOMIC DNA]</scope>
    <source>
        <strain evidence="6">JCM 4816</strain>
    </source>
</reference>
<dbReference type="RefSeq" id="WP_380582642.1">
    <property type="nucleotide sequence ID" value="NZ_JBHSQJ010000044.1"/>
</dbReference>
<protein>
    <submittedName>
        <fullName evidence="5">DUF6597 domain-containing transcriptional factor</fullName>
    </submittedName>
</protein>
<evidence type="ECO:0000256" key="2">
    <source>
        <dbReference type="ARBA" id="ARBA00023125"/>
    </source>
</evidence>
<organism evidence="5 6">
    <name type="scientific">Streptacidiphilus monticola</name>
    <dbReference type="NCBI Taxonomy" id="2161674"/>
    <lineage>
        <taxon>Bacteria</taxon>
        <taxon>Bacillati</taxon>
        <taxon>Actinomycetota</taxon>
        <taxon>Actinomycetes</taxon>
        <taxon>Kitasatosporales</taxon>
        <taxon>Streptomycetaceae</taxon>
        <taxon>Streptacidiphilus</taxon>
    </lineage>
</organism>
<dbReference type="InterPro" id="IPR018060">
    <property type="entry name" value="HTH_AraC"/>
</dbReference>
<dbReference type="Gene3D" id="1.10.10.60">
    <property type="entry name" value="Homeodomain-like"/>
    <property type="match status" value="1"/>
</dbReference>
<gene>
    <name evidence="5" type="ORF">ACFP3V_11425</name>
</gene>
<proteinExistence type="predicted"/>
<dbReference type="PROSITE" id="PS01124">
    <property type="entry name" value="HTH_ARAC_FAMILY_2"/>
    <property type="match status" value="1"/>
</dbReference>
<evidence type="ECO:0000259" key="4">
    <source>
        <dbReference type="PROSITE" id="PS01124"/>
    </source>
</evidence>